<proteinExistence type="predicted"/>
<protein>
    <submittedName>
        <fullName evidence="1">Uncharacterized protein</fullName>
    </submittedName>
</protein>
<name>A0A1X7U4V0_AMPQE</name>
<accession>A0A1X7U4V0</accession>
<dbReference type="EnsemblMetazoa" id="Aqu2.1.22942_001">
    <property type="protein sequence ID" value="Aqu2.1.22942_001"/>
    <property type="gene ID" value="Aqu2.1.22942"/>
</dbReference>
<reference evidence="1" key="1">
    <citation type="submission" date="2017-05" db="UniProtKB">
        <authorList>
            <consortium name="EnsemblMetazoa"/>
        </authorList>
    </citation>
    <scope>IDENTIFICATION</scope>
</reference>
<organism evidence="1">
    <name type="scientific">Amphimedon queenslandica</name>
    <name type="common">Sponge</name>
    <dbReference type="NCBI Taxonomy" id="400682"/>
    <lineage>
        <taxon>Eukaryota</taxon>
        <taxon>Metazoa</taxon>
        <taxon>Porifera</taxon>
        <taxon>Demospongiae</taxon>
        <taxon>Heteroscleromorpha</taxon>
        <taxon>Haplosclerida</taxon>
        <taxon>Niphatidae</taxon>
        <taxon>Amphimedon</taxon>
    </lineage>
</organism>
<dbReference type="InParanoid" id="A0A1X7U4V0"/>
<sequence length="480" mass="54302">MAIYLQNNPVDKKKPTPPHQISEYQNLEDLICGSKEEDPRDVVLFGDQAIFTFSIALASLHANGSSGMTTACYKQNLINPSKYGPFTTIPDFNERKRECIEWCITNGGHNFLRLTDKAKFTNIKEALSVPDFSLAWRNDIDALKLEIPLDLVVTGKVVWLQCPWVPGPYGVVNGSSGTSRLIQDFMTAMKDKQKAGDYLLIGIANNRVYMEYYYLAEILGEVPGDKIMFGYRFQGGDTELIKKILGRGYKHEAYEKDIHKIIFHNHLTLVFKREGTLAGMIGRTEIINDPLVTRVTTKEVVVFKEEDRSFSEALAELHDKKLDGMSVGNPEDLSDDLFISKINECISTGEKDQLHPNKMIENITSQLSQRKGFYTGKVVWYQLPPSCDVKMEQIKSFMRNIGKKQGKGDYLLIGTTTSSQFTDLKIEEMIGDGNEGHAYNGYKFIRIEVKLINMLTAHGYKHGSTDAKVLVYEKQEENKT</sequence>
<dbReference type="AlphaFoldDB" id="A0A1X7U4V0"/>
<evidence type="ECO:0000313" key="1">
    <source>
        <dbReference type="EnsemblMetazoa" id="Aqu2.1.22942_001"/>
    </source>
</evidence>